<dbReference type="AlphaFoldDB" id="A0ABD0PU10"/>
<comment type="caution">
    <text evidence="2">The sequence shown here is derived from an EMBL/GenBank/DDBJ whole genome shotgun (WGS) entry which is preliminary data.</text>
</comment>
<name>A0ABD0PU10_CIRMR</name>
<accession>A0ABD0PU10</accession>
<protein>
    <submittedName>
        <fullName evidence="2">Uncharacterized protein</fullName>
    </submittedName>
</protein>
<keyword evidence="3" id="KW-1185">Reference proteome</keyword>
<gene>
    <name evidence="2" type="ORF">M9458_026278</name>
</gene>
<reference evidence="2 3" key="1">
    <citation type="submission" date="2024-05" db="EMBL/GenBank/DDBJ databases">
        <title>Genome sequencing and assembly of Indian major carp, Cirrhinus mrigala (Hamilton, 1822).</title>
        <authorList>
            <person name="Mohindra V."/>
            <person name="Chowdhury L.M."/>
            <person name="Lal K."/>
            <person name="Jena J.K."/>
        </authorList>
    </citation>
    <scope>NUCLEOTIDE SEQUENCE [LARGE SCALE GENOMIC DNA]</scope>
    <source>
        <strain evidence="2">CM1030</strain>
        <tissue evidence="2">Blood</tissue>
    </source>
</reference>
<evidence type="ECO:0000313" key="3">
    <source>
        <dbReference type="Proteomes" id="UP001529510"/>
    </source>
</evidence>
<evidence type="ECO:0000256" key="1">
    <source>
        <dbReference type="SAM" id="MobiDB-lite"/>
    </source>
</evidence>
<evidence type="ECO:0000313" key="2">
    <source>
        <dbReference type="EMBL" id="KAL0177384.1"/>
    </source>
</evidence>
<organism evidence="2 3">
    <name type="scientific">Cirrhinus mrigala</name>
    <name type="common">Mrigala</name>
    <dbReference type="NCBI Taxonomy" id="683832"/>
    <lineage>
        <taxon>Eukaryota</taxon>
        <taxon>Metazoa</taxon>
        <taxon>Chordata</taxon>
        <taxon>Craniata</taxon>
        <taxon>Vertebrata</taxon>
        <taxon>Euteleostomi</taxon>
        <taxon>Actinopterygii</taxon>
        <taxon>Neopterygii</taxon>
        <taxon>Teleostei</taxon>
        <taxon>Ostariophysi</taxon>
        <taxon>Cypriniformes</taxon>
        <taxon>Cyprinidae</taxon>
        <taxon>Labeoninae</taxon>
        <taxon>Labeonini</taxon>
        <taxon>Cirrhinus</taxon>
    </lineage>
</organism>
<feature type="compositionally biased region" description="Basic and acidic residues" evidence="1">
    <location>
        <begin position="44"/>
        <end position="56"/>
    </location>
</feature>
<dbReference type="EMBL" id="JAMKFB020000013">
    <property type="protein sequence ID" value="KAL0177384.1"/>
    <property type="molecule type" value="Genomic_DNA"/>
</dbReference>
<feature type="region of interest" description="Disordered" evidence="1">
    <location>
        <begin position="29"/>
        <end position="56"/>
    </location>
</feature>
<sequence length="56" mass="6293">CTDQRPAIVKKAVLNEGLFVKLLSTAQTLTVSDDATQPPPLYQEEQKQTHTKEPRE</sequence>
<dbReference type="Proteomes" id="UP001529510">
    <property type="component" value="Unassembled WGS sequence"/>
</dbReference>
<feature type="non-terminal residue" evidence="2">
    <location>
        <position position="1"/>
    </location>
</feature>
<feature type="non-terminal residue" evidence="2">
    <location>
        <position position="56"/>
    </location>
</feature>
<proteinExistence type="predicted"/>